<feature type="chain" id="PRO_5021383076" evidence="3">
    <location>
        <begin position="22"/>
        <end position="115"/>
    </location>
</feature>
<dbReference type="PROSITE" id="PS51216">
    <property type="entry name" value="NEBULIN"/>
    <property type="match status" value="1"/>
</dbReference>
<dbReference type="GO" id="GO:0030018">
    <property type="term" value="C:Z disc"/>
    <property type="evidence" value="ECO:0007669"/>
    <property type="project" value="InterPro"/>
</dbReference>
<dbReference type="PANTHER" id="PTHR11039">
    <property type="entry name" value="NEBULIN"/>
    <property type="match status" value="1"/>
</dbReference>
<evidence type="ECO:0000256" key="1">
    <source>
        <dbReference type="ARBA" id="ARBA00022737"/>
    </source>
</evidence>
<keyword evidence="1" id="KW-0677">Repeat</keyword>
<name>A0A4W5RG13_9TELE</name>
<keyword evidence="3" id="KW-0732">Signal</keyword>
<accession>A0A4W5RG13</accession>
<keyword evidence="5" id="KW-1185">Reference proteome</keyword>
<dbReference type="Proteomes" id="UP000314982">
    <property type="component" value="Unassembled WGS sequence"/>
</dbReference>
<dbReference type="GeneTree" id="ENSGT00940000154533"/>
<evidence type="ECO:0000313" key="4">
    <source>
        <dbReference type="Ensembl" id="ENSHHUP00000087587.1"/>
    </source>
</evidence>
<dbReference type="AlphaFoldDB" id="A0A4W5RG13"/>
<evidence type="ECO:0000256" key="2">
    <source>
        <dbReference type="ARBA" id="ARBA00023203"/>
    </source>
</evidence>
<dbReference type="InterPro" id="IPR000900">
    <property type="entry name" value="Nebulin_repeat"/>
</dbReference>
<dbReference type="Pfam" id="PF00880">
    <property type="entry name" value="Nebulin"/>
    <property type="match status" value="1"/>
</dbReference>
<proteinExistence type="predicted"/>
<reference evidence="4" key="2">
    <citation type="submission" date="2025-08" db="UniProtKB">
        <authorList>
            <consortium name="Ensembl"/>
        </authorList>
    </citation>
    <scope>IDENTIFICATION</scope>
</reference>
<organism evidence="4 5">
    <name type="scientific">Hucho hucho</name>
    <name type="common">huchen</name>
    <dbReference type="NCBI Taxonomy" id="62062"/>
    <lineage>
        <taxon>Eukaryota</taxon>
        <taxon>Metazoa</taxon>
        <taxon>Chordata</taxon>
        <taxon>Craniata</taxon>
        <taxon>Vertebrata</taxon>
        <taxon>Euteleostomi</taxon>
        <taxon>Actinopterygii</taxon>
        <taxon>Neopterygii</taxon>
        <taxon>Teleostei</taxon>
        <taxon>Protacanthopterygii</taxon>
        <taxon>Salmoniformes</taxon>
        <taxon>Salmonidae</taxon>
        <taxon>Salmoninae</taxon>
        <taxon>Hucho</taxon>
    </lineage>
</organism>
<reference evidence="5" key="1">
    <citation type="submission" date="2018-06" db="EMBL/GenBank/DDBJ databases">
        <title>Genome assembly of Danube salmon.</title>
        <authorList>
            <person name="Macqueen D.J."/>
            <person name="Gundappa M.K."/>
        </authorList>
    </citation>
    <scope>NUCLEOTIDE SEQUENCE [LARGE SCALE GENOMIC DNA]</scope>
</reference>
<dbReference type="Ensembl" id="ENSHHUT00000090324.1">
    <property type="protein sequence ID" value="ENSHHUP00000087587.1"/>
    <property type="gene ID" value="ENSHHUG00000050651.1"/>
</dbReference>
<dbReference type="InterPro" id="IPR055297">
    <property type="entry name" value="NEBU/NEBL"/>
</dbReference>
<keyword evidence="2" id="KW-0009">Actin-binding</keyword>
<dbReference type="PANTHER" id="PTHR11039:SF64">
    <property type="entry name" value="NEBULIN-RELATED-ANCHORING PROTEIN-LIKE"/>
    <property type="match status" value="1"/>
</dbReference>
<dbReference type="GO" id="GO:0051015">
    <property type="term" value="F:actin filament binding"/>
    <property type="evidence" value="ECO:0007669"/>
    <property type="project" value="InterPro"/>
</dbReference>
<evidence type="ECO:0000313" key="5">
    <source>
        <dbReference type="Proteomes" id="UP000314982"/>
    </source>
</evidence>
<protein>
    <submittedName>
        <fullName evidence="4">Uncharacterized protein</fullName>
    </submittedName>
</protein>
<evidence type="ECO:0000256" key="3">
    <source>
        <dbReference type="SAM" id="SignalP"/>
    </source>
</evidence>
<dbReference type="STRING" id="62062.ENSHHUP00000087587"/>
<sequence length="115" mass="13323">MLYFFLLVLLVLLDFYNFPVATQVFYKDDLNWLRGIGCYAWDTPEILRVKAADNLQSENKYRAKGIEAFKEYSMVIDTPTYETAKQSAQNLSDVSTVAKASYFSITILLFYLTFI</sequence>
<feature type="signal peptide" evidence="3">
    <location>
        <begin position="1"/>
        <end position="21"/>
    </location>
</feature>
<reference evidence="4" key="3">
    <citation type="submission" date="2025-09" db="UniProtKB">
        <authorList>
            <consortium name="Ensembl"/>
        </authorList>
    </citation>
    <scope>IDENTIFICATION</scope>
</reference>